<comment type="caution">
    <text evidence="1">The sequence shown here is derived from an EMBL/GenBank/DDBJ whole genome shotgun (WGS) entry which is preliminary data.</text>
</comment>
<organism evidence="1 2">
    <name type="scientific">Mytilus galloprovincialis</name>
    <name type="common">Mediterranean mussel</name>
    <dbReference type="NCBI Taxonomy" id="29158"/>
    <lineage>
        <taxon>Eukaryota</taxon>
        <taxon>Metazoa</taxon>
        <taxon>Spiralia</taxon>
        <taxon>Lophotrochozoa</taxon>
        <taxon>Mollusca</taxon>
        <taxon>Bivalvia</taxon>
        <taxon>Autobranchia</taxon>
        <taxon>Pteriomorphia</taxon>
        <taxon>Mytilida</taxon>
        <taxon>Mytiloidea</taxon>
        <taxon>Mytilidae</taxon>
        <taxon>Mytilinae</taxon>
        <taxon>Mytilus</taxon>
    </lineage>
</organism>
<dbReference type="AlphaFoldDB" id="A0A8B6G9R2"/>
<evidence type="ECO:0000313" key="1">
    <source>
        <dbReference type="EMBL" id="VDI60934.1"/>
    </source>
</evidence>
<dbReference type="InterPro" id="IPR011042">
    <property type="entry name" value="6-blade_b-propeller_TolB-like"/>
</dbReference>
<keyword evidence="2" id="KW-1185">Reference proteome</keyword>
<protein>
    <submittedName>
        <fullName evidence="1">Uncharacterized protein</fullName>
    </submittedName>
</protein>
<proteinExistence type="predicted"/>
<gene>
    <name evidence="1" type="ORF">MGAL_10B025739</name>
</gene>
<feature type="non-terminal residue" evidence="1">
    <location>
        <position position="1"/>
    </location>
</feature>
<dbReference type="Gene3D" id="2.120.10.30">
    <property type="entry name" value="TolB, C-terminal domain"/>
    <property type="match status" value="1"/>
</dbReference>
<evidence type="ECO:0000313" key="2">
    <source>
        <dbReference type="Proteomes" id="UP000596742"/>
    </source>
</evidence>
<sequence>NYTLQTIFTTGMYPAGMAIDNVLGHVYFAHDRNKISRCNLDGSNAVDIHTSLAGPFALGLDVKNGYICVR</sequence>
<name>A0A8B6G9R2_MYTGA</name>
<accession>A0A8B6G9R2</accession>
<dbReference type="SUPFAM" id="SSF63825">
    <property type="entry name" value="YWTD domain"/>
    <property type="match status" value="1"/>
</dbReference>
<dbReference type="EMBL" id="UYJE01008084">
    <property type="protein sequence ID" value="VDI60934.1"/>
    <property type="molecule type" value="Genomic_DNA"/>
</dbReference>
<reference evidence="1" key="1">
    <citation type="submission" date="2018-11" db="EMBL/GenBank/DDBJ databases">
        <authorList>
            <person name="Alioto T."/>
            <person name="Alioto T."/>
        </authorList>
    </citation>
    <scope>NUCLEOTIDE SEQUENCE</scope>
</reference>
<dbReference type="Proteomes" id="UP000596742">
    <property type="component" value="Unassembled WGS sequence"/>
</dbReference>